<dbReference type="EMBL" id="CP075584">
    <property type="protein sequence ID" value="WBM80248.1"/>
    <property type="molecule type" value="Genomic_DNA"/>
</dbReference>
<keyword evidence="14" id="KW-1185">Reference proteome</keyword>
<gene>
    <name evidence="13" type="ORF">KIV56_01390</name>
</gene>
<proteinExistence type="predicted"/>
<evidence type="ECO:0000259" key="12">
    <source>
        <dbReference type="Pfam" id="PF05425"/>
    </source>
</evidence>
<feature type="region of interest" description="Disordered" evidence="9">
    <location>
        <begin position="1"/>
        <end position="24"/>
    </location>
</feature>
<dbReference type="Proteomes" id="UP001212421">
    <property type="component" value="Chromosome"/>
</dbReference>
<keyword evidence="6 10" id="KW-1133">Transmembrane helix</keyword>
<evidence type="ECO:0000256" key="1">
    <source>
        <dbReference type="ARBA" id="ARBA00004651"/>
    </source>
</evidence>
<dbReference type="RefSeq" id="WP_281534885.1">
    <property type="nucleotide sequence ID" value="NZ_CP075584.1"/>
</dbReference>
<feature type="transmembrane region" description="Helical" evidence="10">
    <location>
        <begin position="169"/>
        <end position="196"/>
    </location>
</feature>
<dbReference type="Gene3D" id="2.60.40.1220">
    <property type="match status" value="1"/>
</dbReference>
<accession>A0ABY7NI92</accession>
<feature type="transmembrane region" description="Helical" evidence="10">
    <location>
        <begin position="274"/>
        <end position="293"/>
    </location>
</feature>
<evidence type="ECO:0000256" key="6">
    <source>
        <dbReference type="ARBA" id="ARBA00022989"/>
    </source>
</evidence>
<keyword evidence="4" id="KW-0479">Metal-binding</keyword>
<evidence type="ECO:0000256" key="3">
    <source>
        <dbReference type="ARBA" id="ARBA00022692"/>
    </source>
</evidence>
<evidence type="ECO:0000256" key="7">
    <source>
        <dbReference type="ARBA" id="ARBA00023008"/>
    </source>
</evidence>
<dbReference type="PANTHER" id="PTHR34820:SF4">
    <property type="entry name" value="INNER MEMBRANE PROTEIN YEBZ"/>
    <property type="match status" value="1"/>
</dbReference>
<feature type="domain" description="Copper resistance protein D" evidence="12">
    <location>
        <begin position="346"/>
        <end position="447"/>
    </location>
</feature>
<keyword evidence="7" id="KW-0186">Copper</keyword>
<dbReference type="InterPro" id="IPR014755">
    <property type="entry name" value="Cu-Rt/internalin_Ig-like"/>
</dbReference>
<dbReference type="PANTHER" id="PTHR34820">
    <property type="entry name" value="INNER MEMBRANE PROTEIN YEBZ"/>
    <property type="match status" value="1"/>
</dbReference>
<keyword evidence="3 10" id="KW-0812">Transmembrane</keyword>
<evidence type="ECO:0000256" key="4">
    <source>
        <dbReference type="ARBA" id="ARBA00022723"/>
    </source>
</evidence>
<protein>
    <submittedName>
        <fullName evidence="13">CopD family protein</fullName>
    </submittedName>
</protein>
<dbReference type="InterPro" id="IPR007348">
    <property type="entry name" value="CopC_dom"/>
</dbReference>
<feature type="transmembrane region" description="Helical" evidence="10">
    <location>
        <begin position="208"/>
        <end position="228"/>
    </location>
</feature>
<feature type="transmembrane region" description="Helical" evidence="10">
    <location>
        <begin position="313"/>
        <end position="331"/>
    </location>
</feature>
<feature type="transmembrane region" description="Helical" evidence="10">
    <location>
        <begin position="248"/>
        <end position="267"/>
    </location>
</feature>
<evidence type="ECO:0000256" key="10">
    <source>
        <dbReference type="SAM" id="Phobius"/>
    </source>
</evidence>
<feature type="transmembrane region" description="Helical" evidence="10">
    <location>
        <begin position="388"/>
        <end position="407"/>
    </location>
</feature>
<dbReference type="Pfam" id="PF05425">
    <property type="entry name" value="CopD"/>
    <property type="match status" value="1"/>
</dbReference>
<dbReference type="InterPro" id="IPR008457">
    <property type="entry name" value="Cu-R_CopD_dom"/>
</dbReference>
<feature type="transmembrane region" description="Helical" evidence="10">
    <location>
        <begin position="428"/>
        <end position="447"/>
    </location>
</feature>
<dbReference type="InterPro" id="IPR032694">
    <property type="entry name" value="CopC/D"/>
</dbReference>
<sequence length="575" mass="59172">MGTLKQDEELIVPRRTPHETRGREPRARGLLARRILGLLLAALTLTLALPAAPASAHAELLSTTPTAGAVLAAAPSSVELTFDEPVFLVPDGFQLYDGSNAHRTVPVEAVGATVRATLPSGLAEGSYVLGWRVVSDDSHPESGVLAFAVGRAGASVPTIAPTDARSVDILYAVLTALGYLGLFSLVGLTVFDLFVARTTSVGRRLRRVAAAVAVSAYVLLVPLTEVRVRGAGLGALFDPAILSTGWSGPPAVALLLAASGTSLMLLRVRRPGRVGFWVGTVGGGVAVVSVLPVGHTRTFGPAWLVMGADLVHAATAAVWLGGLVALVLHLTRARRREDNPAAAAVILGRFSTLAGGLVVLLGATGTIMAVVIVGSVPALVDSAYGRLLLAKLGMVAVIVALAAWNRFVLVPRLAREDITSQAWRRLTLAIRLEAVGLVLVVGLTSVLTMQNPRATDTAAEPAQAASVGTPLLADLGTGHLTGLFSPGAPGVNVITFNLTDAGGDPLVPLTMPQVSVAEPNLSLGPLAAEVEPGKIPGSYRAVVVLPVAGQWKITAAVRVNELEQPAAVSDVVVVG</sequence>
<reference evidence="13 14" key="1">
    <citation type="submission" date="2021-05" db="EMBL/GenBank/DDBJ databases">
        <authorList>
            <person name="Kumar R."/>
            <person name="Kumar A."/>
            <person name="Mukhia S."/>
        </authorList>
    </citation>
    <scope>NUCLEOTIDE SEQUENCE [LARGE SCALE GENOMIC DNA]</scope>
    <source>
        <strain evidence="13 14">ERMR7:08</strain>
    </source>
</reference>
<feature type="transmembrane region" description="Helical" evidence="10">
    <location>
        <begin position="31"/>
        <end position="52"/>
    </location>
</feature>
<keyword evidence="5" id="KW-0732">Signal</keyword>
<comment type="subcellular location">
    <subcellularLocation>
        <location evidence="1">Cell membrane</location>
        <topology evidence="1">Multi-pass membrane protein</topology>
    </subcellularLocation>
</comment>
<feature type="transmembrane region" description="Helical" evidence="10">
    <location>
        <begin position="352"/>
        <end position="376"/>
    </location>
</feature>
<keyword evidence="2" id="KW-1003">Cell membrane</keyword>
<organism evidence="13 14">
    <name type="scientific">Cryobacterium breve</name>
    <dbReference type="NCBI Taxonomy" id="1259258"/>
    <lineage>
        <taxon>Bacteria</taxon>
        <taxon>Bacillati</taxon>
        <taxon>Actinomycetota</taxon>
        <taxon>Actinomycetes</taxon>
        <taxon>Micrococcales</taxon>
        <taxon>Microbacteriaceae</taxon>
        <taxon>Cryobacterium</taxon>
    </lineage>
</organism>
<evidence type="ECO:0000256" key="9">
    <source>
        <dbReference type="SAM" id="MobiDB-lite"/>
    </source>
</evidence>
<name>A0ABY7NI92_9MICO</name>
<evidence type="ECO:0000259" key="11">
    <source>
        <dbReference type="Pfam" id="PF04234"/>
    </source>
</evidence>
<evidence type="ECO:0000256" key="8">
    <source>
        <dbReference type="ARBA" id="ARBA00023136"/>
    </source>
</evidence>
<dbReference type="SUPFAM" id="SSF81296">
    <property type="entry name" value="E set domains"/>
    <property type="match status" value="1"/>
</dbReference>
<evidence type="ECO:0000313" key="14">
    <source>
        <dbReference type="Proteomes" id="UP001212421"/>
    </source>
</evidence>
<dbReference type="InterPro" id="IPR014756">
    <property type="entry name" value="Ig_E-set"/>
</dbReference>
<evidence type="ECO:0000256" key="2">
    <source>
        <dbReference type="ARBA" id="ARBA00022475"/>
    </source>
</evidence>
<evidence type="ECO:0000313" key="13">
    <source>
        <dbReference type="EMBL" id="WBM80248.1"/>
    </source>
</evidence>
<feature type="domain" description="CopC" evidence="11">
    <location>
        <begin position="57"/>
        <end position="149"/>
    </location>
</feature>
<keyword evidence="8 10" id="KW-0472">Membrane</keyword>
<evidence type="ECO:0000256" key="5">
    <source>
        <dbReference type="ARBA" id="ARBA00022729"/>
    </source>
</evidence>
<dbReference type="Pfam" id="PF04234">
    <property type="entry name" value="CopC"/>
    <property type="match status" value="1"/>
</dbReference>